<reference evidence="2 3" key="1">
    <citation type="submission" date="2017-05" db="EMBL/GenBank/DDBJ databases">
        <authorList>
            <person name="Varghese N."/>
            <person name="Submissions S."/>
        </authorList>
    </citation>
    <scope>NUCLEOTIDE SEQUENCE [LARGE SCALE GENOMIC DNA]</scope>
    <source>
        <strain evidence="2 3">DSM 15949</strain>
    </source>
</reference>
<evidence type="ECO:0000256" key="1">
    <source>
        <dbReference type="SAM" id="MobiDB-lite"/>
    </source>
</evidence>
<keyword evidence="3" id="KW-1185">Reference proteome</keyword>
<dbReference type="RefSeq" id="WP_155189077.1">
    <property type="nucleotide sequence ID" value="NZ_BAAAEA010000013.1"/>
</dbReference>
<evidence type="ECO:0000313" key="2">
    <source>
        <dbReference type="EMBL" id="SMP37518.1"/>
    </source>
</evidence>
<dbReference type="InterPro" id="IPR021322">
    <property type="entry name" value="DUF2924"/>
</dbReference>
<proteinExistence type="predicted"/>
<evidence type="ECO:0008006" key="4">
    <source>
        <dbReference type="Google" id="ProtNLM"/>
    </source>
</evidence>
<comment type="caution">
    <text evidence="2">The sequence shown here is derived from an EMBL/GenBank/DDBJ whole genome shotgun (WGS) entry which is preliminary data.</text>
</comment>
<dbReference type="Proteomes" id="UP001157914">
    <property type="component" value="Unassembled WGS sequence"/>
</dbReference>
<feature type="region of interest" description="Disordered" evidence="1">
    <location>
        <begin position="1"/>
        <end position="33"/>
    </location>
</feature>
<sequence length="164" mass="18143">MEACSRQPLSAHSAEVDNAVVPQTDTKQSEREAAVRDWTARFGRRPPKNLSTVFMRRALSFEHQCAQSPALKRLSTRLQKDFKIDLKAGTARSDLAVGCHLVRQWNGRTYQVDVTADGFVLDGKSYRSLSAIAKKITGTNWSGPRFFGLNGRKAFVSDGAGGQR</sequence>
<protein>
    <recommendedName>
        <fullName evidence="4">DUF2924 domain-containing protein</fullName>
    </recommendedName>
</protein>
<dbReference type="Pfam" id="PF11149">
    <property type="entry name" value="DUF2924"/>
    <property type="match status" value="1"/>
</dbReference>
<gene>
    <name evidence="2" type="ORF">SAMN06265374_0165</name>
</gene>
<name>A0ABY1PPJ6_9HYPH</name>
<organism evidence="2 3">
    <name type="scientific">Roseibium denhamense</name>
    <dbReference type="NCBI Taxonomy" id="76305"/>
    <lineage>
        <taxon>Bacteria</taxon>
        <taxon>Pseudomonadati</taxon>
        <taxon>Pseudomonadota</taxon>
        <taxon>Alphaproteobacteria</taxon>
        <taxon>Hyphomicrobiales</taxon>
        <taxon>Stappiaceae</taxon>
        <taxon>Roseibium</taxon>
    </lineage>
</organism>
<evidence type="ECO:0000313" key="3">
    <source>
        <dbReference type="Proteomes" id="UP001157914"/>
    </source>
</evidence>
<dbReference type="EMBL" id="FXTT01000017">
    <property type="protein sequence ID" value="SMP37518.1"/>
    <property type="molecule type" value="Genomic_DNA"/>
</dbReference>
<accession>A0ABY1PPJ6</accession>